<evidence type="ECO:0000256" key="1">
    <source>
        <dbReference type="SAM" id="MobiDB-lite"/>
    </source>
</evidence>
<dbReference type="Proteomes" id="UP000692954">
    <property type="component" value="Unassembled WGS sequence"/>
</dbReference>
<sequence>MKRRNPIKVEVNIESKNLNKDKNRQSNQQKERRVNINNIQFKDQIDGQKDNIDQNQQKQLYQYKSDDRNRPQFDLNKSKITMNSQVPELSIYLHQNLIKRVLQIIRQN</sequence>
<feature type="compositionally biased region" description="Basic and acidic residues" evidence="1">
    <location>
        <begin position="11"/>
        <end position="34"/>
    </location>
</feature>
<evidence type="ECO:0000313" key="2">
    <source>
        <dbReference type="EMBL" id="CAD8125046.1"/>
    </source>
</evidence>
<name>A0A8S1R9M3_9CILI</name>
<reference evidence="2" key="1">
    <citation type="submission" date="2021-01" db="EMBL/GenBank/DDBJ databases">
        <authorList>
            <consortium name="Genoscope - CEA"/>
            <person name="William W."/>
        </authorList>
    </citation>
    <scope>NUCLEOTIDE SEQUENCE</scope>
</reference>
<dbReference type="EMBL" id="CAJJDN010000156">
    <property type="protein sequence ID" value="CAD8125046.1"/>
    <property type="molecule type" value="Genomic_DNA"/>
</dbReference>
<protein>
    <submittedName>
        <fullName evidence="2">Uncharacterized protein</fullName>
    </submittedName>
</protein>
<evidence type="ECO:0000313" key="3">
    <source>
        <dbReference type="Proteomes" id="UP000692954"/>
    </source>
</evidence>
<comment type="caution">
    <text evidence="2">The sequence shown here is derived from an EMBL/GenBank/DDBJ whole genome shotgun (WGS) entry which is preliminary data.</text>
</comment>
<dbReference type="AlphaFoldDB" id="A0A8S1R9M3"/>
<accession>A0A8S1R9M3</accession>
<organism evidence="2 3">
    <name type="scientific">Paramecium sonneborni</name>
    <dbReference type="NCBI Taxonomy" id="65129"/>
    <lineage>
        <taxon>Eukaryota</taxon>
        <taxon>Sar</taxon>
        <taxon>Alveolata</taxon>
        <taxon>Ciliophora</taxon>
        <taxon>Intramacronucleata</taxon>
        <taxon>Oligohymenophorea</taxon>
        <taxon>Peniculida</taxon>
        <taxon>Parameciidae</taxon>
        <taxon>Paramecium</taxon>
    </lineage>
</organism>
<gene>
    <name evidence="2" type="ORF">PSON_ATCC_30995.1.T1560007</name>
</gene>
<keyword evidence="3" id="KW-1185">Reference proteome</keyword>
<feature type="region of interest" description="Disordered" evidence="1">
    <location>
        <begin position="1"/>
        <end position="51"/>
    </location>
</feature>
<proteinExistence type="predicted"/>